<gene>
    <name evidence="1" type="ORF">MSG28_005872</name>
</gene>
<comment type="caution">
    <text evidence="1">The sequence shown here is derived from an EMBL/GenBank/DDBJ whole genome shotgun (WGS) entry which is preliminary data.</text>
</comment>
<name>A0ACC0L1U6_CHOFU</name>
<keyword evidence="2" id="KW-1185">Reference proteome</keyword>
<dbReference type="Proteomes" id="UP001064048">
    <property type="component" value="Chromosome 9"/>
</dbReference>
<evidence type="ECO:0000313" key="1">
    <source>
        <dbReference type="EMBL" id="KAI8442341.1"/>
    </source>
</evidence>
<sequence length="139" mass="14993">MVVNVGLNPLDEEVLCQTLDVNTTAVVMCAKHAVACMKRHGIDGHIININSKYAITAFTQALKQELAHFKSKIKVTSISPGAVSSNMASKMLDVLDKDRNARPALKPADIAHAVLYALSTPPNVNVNELTITSVTETRL</sequence>
<proteinExistence type="predicted"/>
<protein>
    <submittedName>
        <fullName evidence="1">Uncharacterized protein</fullName>
    </submittedName>
</protein>
<accession>A0ACC0L1U6</accession>
<evidence type="ECO:0000313" key="2">
    <source>
        <dbReference type="Proteomes" id="UP001064048"/>
    </source>
</evidence>
<dbReference type="EMBL" id="CM046109">
    <property type="protein sequence ID" value="KAI8442341.1"/>
    <property type="molecule type" value="Genomic_DNA"/>
</dbReference>
<reference evidence="1 2" key="1">
    <citation type="journal article" date="2022" name="Genome Biol. Evol.">
        <title>The Spruce Budworm Genome: Reconstructing the Evolutionary History of Antifreeze Proteins.</title>
        <authorList>
            <person name="Beliveau C."/>
            <person name="Gagne P."/>
            <person name="Picq S."/>
            <person name="Vernygora O."/>
            <person name="Keeling C.I."/>
            <person name="Pinkney K."/>
            <person name="Doucet D."/>
            <person name="Wen F."/>
            <person name="Johnston J.S."/>
            <person name="Maaroufi H."/>
            <person name="Boyle B."/>
            <person name="Laroche J."/>
            <person name="Dewar K."/>
            <person name="Juretic N."/>
            <person name="Blackburn G."/>
            <person name="Nisole A."/>
            <person name="Brunet B."/>
            <person name="Brandao M."/>
            <person name="Lumley L."/>
            <person name="Duan J."/>
            <person name="Quan G."/>
            <person name="Lucarotti C.J."/>
            <person name="Roe A.D."/>
            <person name="Sperling F.A.H."/>
            <person name="Levesque R.C."/>
            <person name="Cusson M."/>
        </authorList>
    </citation>
    <scope>NUCLEOTIDE SEQUENCE [LARGE SCALE GENOMIC DNA]</scope>
    <source>
        <strain evidence="1">Glfc:IPQL:Cfum</strain>
    </source>
</reference>
<organism evidence="1 2">
    <name type="scientific">Choristoneura fumiferana</name>
    <name type="common">Spruce budworm moth</name>
    <name type="synonym">Archips fumiferana</name>
    <dbReference type="NCBI Taxonomy" id="7141"/>
    <lineage>
        <taxon>Eukaryota</taxon>
        <taxon>Metazoa</taxon>
        <taxon>Ecdysozoa</taxon>
        <taxon>Arthropoda</taxon>
        <taxon>Hexapoda</taxon>
        <taxon>Insecta</taxon>
        <taxon>Pterygota</taxon>
        <taxon>Neoptera</taxon>
        <taxon>Endopterygota</taxon>
        <taxon>Lepidoptera</taxon>
        <taxon>Glossata</taxon>
        <taxon>Ditrysia</taxon>
        <taxon>Tortricoidea</taxon>
        <taxon>Tortricidae</taxon>
        <taxon>Tortricinae</taxon>
        <taxon>Choristoneura</taxon>
    </lineage>
</organism>